<feature type="region of interest" description="Disordered" evidence="4">
    <location>
        <begin position="623"/>
        <end position="667"/>
    </location>
</feature>
<name>A0A8J2SF40_9STRA</name>
<proteinExistence type="predicted"/>
<accession>A0A8J2SF40</accession>
<dbReference type="PROSITE" id="PS50297">
    <property type="entry name" value="ANK_REP_REGION"/>
    <property type="match status" value="1"/>
</dbReference>
<dbReference type="SMART" id="SM00248">
    <property type="entry name" value="ANK"/>
    <property type="match status" value="6"/>
</dbReference>
<feature type="compositionally biased region" description="Basic and acidic residues" evidence="4">
    <location>
        <begin position="210"/>
        <end position="219"/>
    </location>
</feature>
<dbReference type="Pfam" id="PF00023">
    <property type="entry name" value="Ank"/>
    <property type="match status" value="1"/>
</dbReference>
<evidence type="ECO:0000256" key="4">
    <source>
        <dbReference type="SAM" id="MobiDB-lite"/>
    </source>
</evidence>
<comment type="caution">
    <text evidence="5">The sequence shown here is derived from an EMBL/GenBank/DDBJ whole genome shotgun (WGS) entry which is preliminary data.</text>
</comment>
<feature type="repeat" description="ANK" evidence="3">
    <location>
        <begin position="819"/>
        <end position="851"/>
    </location>
</feature>
<evidence type="ECO:0000256" key="3">
    <source>
        <dbReference type="PROSITE-ProRule" id="PRU00023"/>
    </source>
</evidence>
<protein>
    <recommendedName>
        <fullName evidence="7">Tudor domain-containing protein</fullName>
    </recommendedName>
</protein>
<sequence>MNQVLNECHAARTARREDGYARPRLLSQFRGELEENGEDGLGLPRRPTEAELDALEAKYRTEMPQVVSEPLGLPMESSAWQLADGTVVSDVDPYADWEARARGEGVEALAAARAARAAAEEDAPLSPAGSLPSPVGRPDSDLGRAIDAAIRDADEALAAIGADAVLERRPVEPSKLCADAAELLPGSSETDNASDGSDDAVTAEPTAEPAVEHTAEPKAEPTATSGAKADGAKYDGSKYDGAKADSYDGTDGGTEPIAVGDPVYGTLVKLLDAAQRGDHTAVAGLLREADPAARRRLAGSRARVGSSFTSSTPLELAAAAHEEGEEAAVECCALLLRYTCASKDAVASARRVGNDAVAALLETPIPPQDEDAPPPVPKAPLTVGAAHARGRLLGRKLFRAISTEGTATTDRLLGAVERAPTLVRRAAIAFTDGNRWTSLHAAAAVGNADAVSRLLTVGASPALRTATGADVVKIACDARQIQVVGVLRRHAAGATGKRRKPRPPPPPEEQVPEPTPTSEVPPPPPPAETAPTEAPPTPAAPPAPEPLFAVGARIEAQFEGGDEWYAGVVEAVDGDTFNVLYDDGDREIGIAAAFMRMEGSTESSADDAPATDALITDVAPVETAPAPPAEATPPKPPAETAPPPPPVETAPPRTKTATGRASASNLAKACRRGDAKAVENLLERGAPVGDTLLHEVCGLDDVDAAVSIARLIIAKDKTAAARLDRVGRPPLFGAVHCSALFDLIFEAWPAGATTTDTRGFTALHAAAAAGTDVVEFMVESGARIDARDDRGRVPLWHAAANGHVNVVKSLCSRTGRLSSAENPLEVAISRRHYDVARVLLDAGAPVSNRVVELARTGPLRNAVLARRKSDDERKRARVAPVVATKAELRDFSHRLVGV</sequence>
<dbReference type="PANTHER" id="PTHR24198:SF165">
    <property type="entry name" value="ANKYRIN REPEAT-CONTAINING PROTEIN-RELATED"/>
    <property type="match status" value="1"/>
</dbReference>
<feature type="compositionally biased region" description="Low complexity" evidence="4">
    <location>
        <begin position="124"/>
        <end position="134"/>
    </location>
</feature>
<dbReference type="Gene3D" id="2.30.30.140">
    <property type="match status" value="1"/>
</dbReference>
<reference evidence="5" key="1">
    <citation type="submission" date="2021-11" db="EMBL/GenBank/DDBJ databases">
        <authorList>
            <consortium name="Genoscope - CEA"/>
            <person name="William W."/>
        </authorList>
    </citation>
    <scope>NUCLEOTIDE SEQUENCE</scope>
</reference>
<dbReference type="PANTHER" id="PTHR24198">
    <property type="entry name" value="ANKYRIN REPEAT AND PROTEIN KINASE DOMAIN-CONTAINING PROTEIN"/>
    <property type="match status" value="1"/>
</dbReference>
<feature type="repeat" description="ANK" evidence="3">
    <location>
        <begin position="758"/>
        <end position="789"/>
    </location>
</feature>
<dbReference type="Proteomes" id="UP000789595">
    <property type="component" value="Unassembled WGS sequence"/>
</dbReference>
<keyword evidence="6" id="KW-1185">Reference proteome</keyword>
<evidence type="ECO:0000256" key="1">
    <source>
        <dbReference type="ARBA" id="ARBA00022737"/>
    </source>
</evidence>
<gene>
    <name evidence="5" type="ORF">PECAL_3P06230</name>
</gene>
<dbReference type="InterPro" id="IPR036770">
    <property type="entry name" value="Ankyrin_rpt-contain_sf"/>
</dbReference>
<feature type="compositionally biased region" description="Pro residues" evidence="4">
    <location>
        <begin position="503"/>
        <end position="545"/>
    </location>
</feature>
<feature type="region of interest" description="Disordered" evidence="4">
    <location>
        <begin position="119"/>
        <end position="142"/>
    </location>
</feature>
<dbReference type="CDD" id="cd04508">
    <property type="entry name" value="Tudor_SF"/>
    <property type="match status" value="1"/>
</dbReference>
<feature type="region of interest" description="Disordered" evidence="4">
    <location>
        <begin position="489"/>
        <end position="545"/>
    </location>
</feature>
<feature type="compositionally biased region" description="Pro residues" evidence="4">
    <location>
        <begin position="625"/>
        <end position="649"/>
    </location>
</feature>
<dbReference type="Pfam" id="PF12796">
    <property type="entry name" value="Ank_2"/>
    <property type="match status" value="1"/>
</dbReference>
<keyword evidence="1" id="KW-0677">Repeat</keyword>
<feature type="compositionally biased region" description="Basic residues" evidence="4">
    <location>
        <begin position="489"/>
        <end position="502"/>
    </location>
</feature>
<organism evidence="5 6">
    <name type="scientific">Pelagomonas calceolata</name>
    <dbReference type="NCBI Taxonomy" id="35677"/>
    <lineage>
        <taxon>Eukaryota</taxon>
        <taxon>Sar</taxon>
        <taxon>Stramenopiles</taxon>
        <taxon>Ochrophyta</taxon>
        <taxon>Pelagophyceae</taxon>
        <taxon>Pelagomonadales</taxon>
        <taxon>Pelagomonadaceae</taxon>
        <taxon>Pelagomonas</taxon>
    </lineage>
</organism>
<dbReference type="InterPro" id="IPR002110">
    <property type="entry name" value="Ankyrin_rpt"/>
</dbReference>
<dbReference type="AlphaFoldDB" id="A0A8J2SF40"/>
<keyword evidence="2 3" id="KW-0040">ANK repeat</keyword>
<dbReference type="EMBL" id="CAKKNE010000003">
    <property type="protein sequence ID" value="CAH0370723.1"/>
    <property type="molecule type" value="Genomic_DNA"/>
</dbReference>
<feature type="repeat" description="ANK" evidence="3">
    <location>
        <begin position="434"/>
        <end position="466"/>
    </location>
</feature>
<dbReference type="PROSITE" id="PS50088">
    <property type="entry name" value="ANK_REPEAT"/>
    <property type="match status" value="3"/>
</dbReference>
<feature type="region of interest" description="Disordered" evidence="4">
    <location>
        <begin position="184"/>
        <end position="235"/>
    </location>
</feature>
<evidence type="ECO:0000313" key="6">
    <source>
        <dbReference type="Proteomes" id="UP000789595"/>
    </source>
</evidence>
<dbReference type="OrthoDB" id="78237at2759"/>
<evidence type="ECO:0008006" key="7">
    <source>
        <dbReference type="Google" id="ProtNLM"/>
    </source>
</evidence>
<evidence type="ECO:0000313" key="5">
    <source>
        <dbReference type="EMBL" id="CAH0370723.1"/>
    </source>
</evidence>
<feature type="compositionally biased region" description="Polar residues" evidence="4">
    <location>
        <begin position="655"/>
        <end position="665"/>
    </location>
</feature>
<evidence type="ECO:0000256" key="2">
    <source>
        <dbReference type="ARBA" id="ARBA00023043"/>
    </source>
</evidence>
<dbReference type="Gene3D" id="1.25.40.20">
    <property type="entry name" value="Ankyrin repeat-containing domain"/>
    <property type="match status" value="3"/>
</dbReference>
<dbReference type="SUPFAM" id="SSF48403">
    <property type="entry name" value="Ankyrin repeat"/>
    <property type="match status" value="1"/>
</dbReference>